<organism evidence="4 5">
    <name type="scientific">Timema podura</name>
    <name type="common">Walking stick</name>
    <dbReference type="NCBI Taxonomy" id="61482"/>
    <lineage>
        <taxon>Eukaryota</taxon>
        <taxon>Metazoa</taxon>
        <taxon>Ecdysozoa</taxon>
        <taxon>Arthropoda</taxon>
        <taxon>Hexapoda</taxon>
        <taxon>Insecta</taxon>
        <taxon>Pterygota</taxon>
        <taxon>Neoptera</taxon>
        <taxon>Polyneoptera</taxon>
        <taxon>Phasmatodea</taxon>
        <taxon>Timematodea</taxon>
        <taxon>Timematoidea</taxon>
        <taxon>Timematidae</taxon>
        <taxon>Timema</taxon>
    </lineage>
</organism>
<dbReference type="EC" id="3.4.19.12" evidence="2"/>
<name>A0ABN7NMQ3_TIMPD</name>
<comment type="caution">
    <text evidence="4">The sequence shown here is derived from an EMBL/GenBank/DDBJ whole genome shotgun (WGS) entry which is preliminary data.</text>
</comment>
<sequence length="252" mass="28377">QNNMLLIEEDEPTLEDLGITDEDQLLIEVRNKDLTWPEEMGSLASQLQEKRKQVPSEKGATGLNNLGNTCFMNAALQCVSNTRALTQYFTSNMHLYELNRTNPLGMRGHIAKRYGDLIHDIWSGTAKTIAPLKLRAWENHILRNKSIIVDLFHGQLKSKVTCTVCGHESVRFDPFNYLSLPLPMESFIHIQVIVIRLDGSIPVKYGLRLNVDEKYSSLKNALSPLCGKSPQLLKLAEVAAAQIKVKHTNVDQ</sequence>
<dbReference type="Gene3D" id="3.10.20.90">
    <property type="entry name" value="Phosphatidylinositol 3-kinase Catalytic Subunit, Chain A, domain 1"/>
    <property type="match status" value="1"/>
</dbReference>
<evidence type="ECO:0000313" key="5">
    <source>
        <dbReference type="Proteomes" id="UP001153148"/>
    </source>
</evidence>
<comment type="catalytic activity">
    <reaction evidence="1">
        <text>Thiol-dependent hydrolysis of ester, thioester, amide, peptide and isopeptide bonds formed by the C-terminal Gly of ubiquitin (a 76-residue protein attached to proteins as an intracellular targeting signal).</text>
        <dbReference type="EC" id="3.4.19.12"/>
    </reaction>
</comment>
<evidence type="ECO:0000256" key="1">
    <source>
        <dbReference type="ARBA" id="ARBA00000707"/>
    </source>
</evidence>
<dbReference type="PANTHER" id="PTHR21646:SF76">
    <property type="entry name" value="UBIQUITIN CARBOXYL-TERMINAL HYDROLASE 32"/>
    <property type="match status" value="1"/>
</dbReference>
<dbReference type="Proteomes" id="UP001153148">
    <property type="component" value="Unassembled WGS sequence"/>
</dbReference>
<proteinExistence type="predicted"/>
<dbReference type="SUPFAM" id="SSF54001">
    <property type="entry name" value="Cysteine proteinases"/>
    <property type="match status" value="1"/>
</dbReference>
<accession>A0ABN7NMQ3</accession>
<evidence type="ECO:0000256" key="2">
    <source>
        <dbReference type="ARBA" id="ARBA00012759"/>
    </source>
</evidence>
<evidence type="ECO:0000259" key="3">
    <source>
        <dbReference type="PROSITE" id="PS50235"/>
    </source>
</evidence>
<dbReference type="InterPro" id="IPR050185">
    <property type="entry name" value="Ub_carboxyl-term_hydrolase"/>
</dbReference>
<reference evidence="4" key="1">
    <citation type="submission" date="2021-03" db="EMBL/GenBank/DDBJ databases">
        <authorList>
            <person name="Tran Van P."/>
        </authorList>
    </citation>
    <scope>NUCLEOTIDE SEQUENCE</scope>
</reference>
<dbReference type="PROSITE" id="PS00972">
    <property type="entry name" value="USP_1"/>
    <property type="match status" value="1"/>
</dbReference>
<gene>
    <name evidence="4" type="ORF">TPAB3V08_LOCUS1638</name>
</gene>
<dbReference type="EMBL" id="CAJPIN010001534">
    <property type="protein sequence ID" value="CAG2054617.1"/>
    <property type="molecule type" value="Genomic_DNA"/>
</dbReference>
<dbReference type="Gene3D" id="3.90.70.10">
    <property type="entry name" value="Cysteine proteinases"/>
    <property type="match status" value="2"/>
</dbReference>
<dbReference type="InterPro" id="IPR001394">
    <property type="entry name" value="Peptidase_C19_UCH"/>
</dbReference>
<dbReference type="PROSITE" id="PS50235">
    <property type="entry name" value="USP_3"/>
    <property type="match status" value="1"/>
</dbReference>
<keyword evidence="5" id="KW-1185">Reference proteome</keyword>
<dbReference type="Pfam" id="PF00443">
    <property type="entry name" value="UCH"/>
    <property type="match status" value="1"/>
</dbReference>
<evidence type="ECO:0000313" key="4">
    <source>
        <dbReference type="EMBL" id="CAG2054617.1"/>
    </source>
</evidence>
<protein>
    <recommendedName>
        <fullName evidence="2">ubiquitinyl hydrolase 1</fullName>
        <ecNumber evidence="2">3.4.19.12</ecNumber>
    </recommendedName>
</protein>
<dbReference type="InterPro" id="IPR018200">
    <property type="entry name" value="USP_CS"/>
</dbReference>
<dbReference type="PANTHER" id="PTHR21646">
    <property type="entry name" value="UBIQUITIN CARBOXYL-TERMINAL HYDROLASE"/>
    <property type="match status" value="1"/>
</dbReference>
<feature type="non-terminal residue" evidence="4">
    <location>
        <position position="1"/>
    </location>
</feature>
<dbReference type="InterPro" id="IPR028889">
    <property type="entry name" value="USP"/>
</dbReference>
<feature type="domain" description="USP" evidence="3">
    <location>
        <begin position="61"/>
        <end position="252"/>
    </location>
</feature>
<dbReference type="InterPro" id="IPR038765">
    <property type="entry name" value="Papain-like_cys_pep_sf"/>
</dbReference>